<dbReference type="Pfam" id="PF02600">
    <property type="entry name" value="DsbB"/>
    <property type="match status" value="1"/>
</dbReference>
<evidence type="ECO:0000256" key="4">
    <source>
        <dbReference type="ARBA" id="ARBA00022692"/>
    </source>
</evidence>
<dbReference type="PANTHER" id="PTHR43469:SF1">
    <property type="entry name" value="SPBETA PROPHAGE-DERIVED DISULFIDE BOND FORMATION PROTEIN B"/>
    <property type="match status" value="1"/>
</dbReference>
<keyword evidence="4 12" id="KW-0812">Transmembrane</keyword>
<evidence type="ECO:0000256" key="8">
    <source>
        <dbReference type="ARBA" id="ARBA00023136"/>
    </source>
</evidence>
<feature type="transmembrane region" description="Helical" evidence="12">
    <location>
        <begin position="42"/>
        <end position="60"/>
    </location>
</feature>
<gene>
    <name evidence="13" type="ORF">B4110_0666</name>
</gene>
<name>A0A150MJF0_9BACL</name>
<evidence type="ECO:0000256" key="6">
    <source>
        <dbReference type="ARBA" id="ARBA00022989"/>
    </source>
</evidence>
<evidence type="ECO:0000256" key="2">
    <source>
        <dbReference type="ARBA" id="ARBA00007602"/>
    </source>
</evidence>
<protein>
    <submittedName>
        <fullName evidence="13">Uncharacterized protein</fullName>
    </submittedName>
</protein>
<keyword evidence="7" id="KW-0560">Oxidoreductase</keyword>
<feature type="transmembrane region" description="Helical" evidence="12">
    <location>
        <begin position="12"/>
        <end position="30"/>
    </location>
</feature>
<keyword evidence="5" id="KW-0249">Electron transport</keyword>
<keyword evidence="8 12" id="KW-0472">Membrane</keyword>
<evidence type="ECO:0000256" key="5">
    <source>
        <dbReference type="ARBA" id="ARBA00022982"/>
    </source>
</evidence>
<sequence>MNHNTKTLENALVSAWGISLIATLGSLYFSEVLKFTPCDLCWFQRIFMYPQVILLGLAVIRKEYGIARYSLSLSIIGGTISLYHYSLQKIPFFQNYAISCGRVPCTGQYINWLGFITIPFLALVAFFLISVLSIFIIRKGKEGKIS</sequence>
<evidence type="ECO:0000256" key="11">
    <source>
        <dbReference type="ARBA" id="ARBA00023284"/>
    </source>
</evidence>
<organism evidence="13 14">
    <name type="scientific">Parageobacillus toebii</name>
    <dbReference type="NCBI Taxonomy" id="153151"/>
    <lineage>
        <taxon>Bacteria</taxon>
        <taxon>Bacillati</taxon>
        <taxon>Bacillota</taxon>
        <taxon>Bacilli</taxon>
        <taxon>Bacillales</taxon>
        <taxon>Anoxybacillaceae</taxon>
        <taxon>Parageobacillus</taxon>
    </lineage>
</organism>
<accession>A0A150MJF0</accession>
<dbReference type="NCBIfam" id="NF002849">
    <property type="entry name" value="PRK03113.1"/>
    <property type="match status" value="1"/>
</dbReference>
<dbReference type="GO" id="GO:0015035">
    <property type="term" value="F:protein-disulfide reductase activity"/>
    <property type="evidence" value="ECO:0007669"/>
    <property type="project" value="InterPro"/>
</dbReference>
<comment type="caution">
    <text evidence="13">The sequence shown here is derived from an EMBL/GenBank/DDBJ whole genome shotgun (WGS) entry which is preliminary data.</text>
</comment>
<keyword evidence="3" id="KW-0813">Transport</keyword>
<evidence type="ECO:0000256" key="1">
    <source>
        <dbReference type="ARBA" id="ARBA00004141"/>
    </source>
</evidence>
<dbReference type="InterPro" id="IPR012187">
    <property type="entry name" value="Disulphide_bond_form_BdbC"/>
</dbReference>
<proteinExistence type="inferred from homology"/>
<evidence type="ECO:0000256" key="10">
    <source>
        <dbReference type="ARBA" id="ARBA00023186"/>
    </source>
</evidence>
<evidence type="ECO:0000313" key="13">
    <source>
        <dbReference type="EMBL" id="KYD24657.1"/>
    </source>
</evidence>
<dbReference type="PIRSF" id="PIRSF036659">
    <property type="entry name" value="BdbC"/>
    <property type="match status" value="1"/>
</dbReference>
<dbReference type="AlphaFoldDB" id="A0A150MJF0"/>
<reference evidence="13 14" key="1">
    <citation type="submission" date="2016-01" db="EMBL/GenBank/DDBJ databases">
        <title>Draft Genome Sequences of Seven Thermophilic Sporeformers Isolated from Foods.</title>
        <authorList>
            <person name="Berendsen E.M."/>
            <person name="Wells-Bennik M.H."/>
            <person name="Krawcyk A.O."/>
            <person name="De Jong A."/>
            <person name="Holsappel S."/>
            <person name="Eijlander R.T."/>
            <person name="Kuipers O.P."/>
        </authorList>
    </citation>
    <scope>NUCLEOTIDE SEQUENCE [LARGE SCALE GENOMIC DNA]</scope>
    <source>
        <strain evidence="13 14">B4110</strain>
    </source>
</reference>
<dbReference type="InterPro" id="IPR023380">
    <property type="entry name" value="DsbB-like_sf"/>
</dbReference>
<dbReference type="SUPFAM" id="SSF158442">
    <property type="entry name" value="DsbB-like"/>
    <property type="match status" value="1"/>
</dbReference>
<dbReference type="GO" id="GO:0006457">
    <property type="term" value="P:protein folding"/>
    <property type="evidence" value="ECO:0007669"/>
    <property type="project" value="InterPro"/>
</dbReference>
<dbReference type="Gene3D" id="1.20.1550.10">
    <property type="entry name" value="DsbB-like"/>
    <property type="match status" value="1"/>
</dbReference>
<keyword evidence="6 12" id="KW-1133">Transmembrane helix</keyword>
<evidence type="ECO:0000313" key="14">
    <source>
        <dbReference type="Proteomes" id="UP000075324"/>
    </source>
</evidence>
<dbReference type="InterPro" id="IPR003752">
    <property type="entry name" value="DiS_bond_form_DsbB/BdbC"/>
</dbReference>
<dbReference type="GO" id="GO:0016020">
    <property type="term" value="C:membrane"/>
    <property type="evidence" value="ECO:0007669"/>
    <property type="project" value="UniProtKB-SubCell"/>
</dbReference>
<dbReference type="EMBL" id="LQYW01000149">
    <property type="protein sequence ID" value="KYD24657.1"/>
    <property type="molecule type" value="Genomic_DNA"/>
</dbReference>
<evidence type="ECO:0000256" key="3">
    <source>
        <dbReference type="ARBA" id="ARBA00022448"/>
    </source>
</evidence>
<feature type="transmembrane region" description="Helical" evidence="12">
    <location>
        <begin position="112"/>
        <end position="137"/>
    </location>
</feature>
<evidence type="ECO:0000256" key="7">
    <source>
        <dbReference type="ARBA" id="ARBA00023002"/>
    </source>
</evidence>
<feature type="transmembrane region" description="Helical" evidence="12">
    <location>
        <begin position="67"/>
        <end position="86"/>
    </location>
</feature>
<comment type="similarity">
    <text evidence="2">Belongs to the DsbB family. BdbC subfamily.</text>
</comment>
<evidence type="ECO:0000256" key="9">
    <source>
        <dbReference type="ARBA" id="ARBA00023157"/>
    </source>
</evidence>
<dbReference type="PANTHER" id="PTHR43469">
    <property type="entry name" value="DISULFIDE FORMATION PROTEIN-RELATED"/>
    <property type="match status" value="1"/>
</dbReference>
<dbReference type="HAMAP" id="MF_00287">
    <property type="entry name" value="BdbC"/>
    <property type="match status" value="1"/>
</dbReference>
<keyword evidence="9" id="KW-1015">Disulfide bond</keyword>
<evidence type="ECO:0000256" key="12">
    <source>
        <dbReference type="SAM" id="Phobius"/>
    </source>
</evidence>
<dbReference type="RefSeq" id="WP_062678927.1">
    <property type="nucleotide sequence ID" value="NZ_LQYW01000149.1"/>
</dbReference>
<dbReference type="Proteomes" id="UP000075324">
    <property type="component" value="Unassembled WGS sequence"/>
</dbReference>
<keyword evidence="10" id="KW-0143">Chaperone</keyword>
<keyword evidence="11" id="KW-0676">Redox-active center</keyword>
<dbReference type="PATRIC" id="fig|153151.4.peg.1331"/>
<comment type="subcellular location">
    <subcellularLocation>
        <location evidence="1">Membrane</location>
        <topology evidence="1">Multi-pass membrane protein</topology>
    </subcellularLocation>
</comment>